<dbReference type="EMBL" id="LAZR01000277">
    <property type="protein sequence ID" value="KKN77492.1"/>
    <property type="molecule type" value="Genomic_DNA"/>
</dbReference>
<keyword evidence="1" id="KW-1133">Transmembrane helix</keyword>
<name>A0A0F9TRC1_9ZZZZ</name>
<evidence type="ECO:0000256" key="1">
    <source>
        <dbReference type="SAM" id="Phobius"/>
    </source>
</evidence>
<organism evidence="2">
    <name type="scientific">marine sediment metagenome</name>
    <dbReference type="NCBI Taxonomy" id="412755"/>
    <lineage>
        <taxon>unclassified sequences</taxon>
        <taxon>metagenomes</taxon>
        <taxon>ecological metagenomes</taxon>
    </lineage>
</organism>
<keyword evidence="1" id="KW-0812">Transmembrane</keyword>
<evidence type="ECO:0000313" key="2">
    <source>
        <dbReference type="EMBL" id="KKN77492.1"/>
    </source>
</evidence>
<protein>
    <submittedName>
        <fullName evidence="2">Uncharacterized protein</fullName>
    </submittedName>
</protein>
<feature type="transmembrane region" description="Helical" evidence="1">
    <location>
        <begin position="35"/>
        <end position="56"/>
    </location>
</feature>
<proteinExistence type="predicted"/>
<gene>
    <name evidence="2" type="ORF">LCGC14_0359070</name>
</gene>
<accession>A0A0F9TRC1</accession>
<keyword evidence="1" id="KW-0472">Membrane</keyword>
<dbReference type="AlphaFoldDB" id="A0A0F9TRC1"/>
<reference evidence="2" key="1">
    <citation type="journal article" date="2015" name="Nature">
        <title>Complex archaea that bridge the gap between prokaryotes and eukaryotes.</title>
        <authorList>
            <person name="Spang A."/>
            <person name="Saw J.H."/>
            <person name="Jorgensen S.L."/>
            <person name="Zaremba-Niedzwiedzka K."/>
            <person name="Martijn J."/>
            <person name="Lind A.E."/>
            <person name="van Eijk R."/>
            <person name="Schleper C."/>
            <person name="Guy L."/>
            <person name="Ettema T.J."/>
        </authorList>
    </citation>
    <scope>NUCLEOTIDE SEQUENCE</scope>
</reference>
<comment type="caution">
    <text evidence="2">The sequence shown here is derived from an EMBL/GenBank/DDBJ whole genome shotgun (WGS) entry which is preliminary data.</text>
</comment>
<sequence>MSEEHEVRTECDKKFTDLFEWKNCMMPKVAKLPSWYLLIPVFAVIFIAIGYSFIFANNIDDKNVVEHRELATKPELVKLADKVDMIQTAVDRQSVHIESLTKVMEKMDSKLDRALEK</sequence>